<organism evidence="2 3">
    <name type="scientific">Litorivita pollutaquae</name>
    <dbReference type="NCBI Taxonomy" id="2200892"/>
    <lineage>
        <taxon>Bacteria</taxon>
        <taxon>Pseudomonadati</taxon>
        <taxon>Pseudomonadota</taxon>
        <taxon>Alphaproteobacteria</taxon>
        <taxon>Rhodobacterales</taxon>
        <taxon>Paracoccaceae</taxon>
        <taxon>Litorivita</taxon>
    </lineage>
</organism>
<dbReference type="Proteomes" id="UP000248012">
    <property type="component" value="Unassembled WGS sequence"/>
</dbReference>
<evidence type="ECO:0000256" key="1">
    <source>
        <dbReference type="SAM" id="SignalP"/>
    </source>
</evidence>
<feature type="chain" id="PRO_5016022022" description="DUF2946 domain-containing protein" evidence="1">
    <location>
        <begin position="28"/>
        <end position="133"/>
    </location>
</feature>
<keyword evidence="3" id="KW-1185">Reference proteome</keyword>
<gene>
    <name evidence="2" type="ORF">DI396_03385</name>
</gene>
<evidence type="ECO:0008006" key="4">
    <source>
        <dbReference type="Google" id="ProtNLM"/>
    </source>
</evidence>
<dbReference type="EMBL" id="QFVT01000002">
    <property type="protein sequence ID" value="PYC49106.1"/>
    <property type="molecule type" value="Genomic_DNA"/>
</dbReference>
<keyword evidence="1" id="KW-0732">Signal</keyword>
<name>A0A2V4NVK9_9RHOB</name>
<evidence type="ECO:0000313" key="2">
    <source>
        <dbReference type="EMBL" id="PYC49106.1"/>
    </source>
</evidence>
<protein>
    <recommendedName>
        <fullName evidence="4">DUF2946 domain-containing protein</fullName>
    </recommendedName>
</protein>
<sequence>MASGMRPLITPILCLILAMSMSASAYAGSIVRLSHALAQTGTTDIVICGTDGPQSITINVQGQPVSPRDLGCDHCADCQLIAFAVPVGRVALTSPVWRSAEAACAPEQLYIAQNLRLAHARAPPVVQPTETIL</sequence>
<reference evidence="2 3" key="1">
    <citation type="submission" date="2018-05" db="EMBL/GenBank/DDBJ databases">
        <title>Oceanovita maritima gen. nov., sp. nov., a marine bacterium in the family Rhodobacteraceae isolated from surface seawater of Lundu port Xiamen, China.</title>
        <authorList>
            <person name="Hetharua B.H."/>
            <person name="Min D."/>
            <person name="Liao H."/>
            <person name="Tian Y."/>
        </authorList>
    </citation>
    <scope>NUCLEOTIDE SEQUENCE [LARGE SCALE GENOMIC DNA]</scope>
    <source>
        <strain evidence="2 3">FSX-11</strain>
    </source>
</reference>
<dbReference type="OrthoDB" id="7876461at2"/>
<evidence type="ECO:0000313" key="3">
    <source>
        <dbReference type="Proteomes" id="UP000248012"/>
    </source>
</evidence>
<dbReference type="AlphaFoldDB" id="A0A2V4NVK9"/>
<comment type="caution">
    <text evidence="2">The sequence shown here is derived from an EMBL/GenBank/DDBJ whole genome shotgun (WGS) entry which is preliminary data.</text>
</comment>
<feature type="signal peptide" evidence="1">
    <location>
        <begin position="1"/>
        <end position="27"/>
    </location>
</feature>
<proteinExistence type="predicted"/>
<accession>A0A2V4NVK9</accession>